<dbReference type="InterPro" id="IPR036397">
    <property type="entry name" value="RNaseH_sf"/>
</dbReference>
<dbReference type="Gene3D" id="3.30.420.10">
    <property type="entry name" value="Ribonuclease H-like superfamily/Ribonuclease H"/>
    <property type="match status" value="2"/>
</dbReference>
<evidence type="ECO:0000313" key="1">
    <source>
        <dbReference type="EMBL" id="UYV82217.1"/>
    </source>
</evidence>
<evidence type="ECO:0008006" key="3">
    <source>
        <dbReference type="Google" id="ProtNLM"/>
    </source>
</evidence>
<dbReference type="InterPro" id="IPR012337">
    <property type="entry name" value="RNaseH-like_sf"/>
</dbReference>
<dbReference type="SUPFAM" id="SSF53098">
    <property type="entry name" value="Ribonuclease H-like"/>
    <property type="match status" value="1"/>
</dbReference>
<name>A0ABY6LPZ3_9ARAC</name>
<accession>A0ABY6LPZ3</accession>
<dbReference type="Proteomes" id="UP001235939">
    <property type="component" value="Chromosome 21"/>
</dbReference>
<evidence type="ECO:0000313" key="2">
    <source>
        <dbReference type="Proteomes" id="UP001235939"/>
    </source>
</evidence>
<keyword evidence="2" id="KW-1185">Reference proteome</keyword>
<organism evidence="1 2">
    <name type="scientific">Cordylochernes scorpioides</name>
    <dbReference type="NCBI Taxonomy" id="51811"/>
    <lineage>
        <taxon>Eukaryota</taxon>
        <taxon>Metazoa</taxon>
        <taxon>Ecdysozoa</taxon>
        <taxon>Arthropoda</taxon>
        <taxon>Chelicerata</taxon>
        <taxon>Arachnida</taxon>
        <taxon>Pseudoscorpiones</taxon>
        <taxon>Cheliferoidea</taxon>
        <taxon>Chernetidae</taxon>
        <taxon>Cordylochernes</taxon>
    </lineage>
</organism>
<proteinExistence type="predicted"/>
<protein>
    <recommendedName>
        <fullName evidence="3">Integrase catalytic domain-containing protein</fullName>
    </recommendedName>
</protein>
<gene>
    <name evidence="1" type="ORF">LAZ67_21001361</name>
</gene>
<sequence>MEAFLQAFRRFIDRRGRPLIVYSDNETNLRRTANTLKKIYFSRLKCDPTLKGITRKFIPPGVPWLGGWWERLIIICLGNWEIKTGDVIAIRFPTIFKDRKPERLHTDKGTEFVNSVTQKLLKNHKIK</sequence>
<reference evidence="1 2" key="1">
    <citation type="submission" date="2022-01" db="EMBL/GenBank/DDBJ databases">
        <title>A chromosomal length assembly of Cordylochernes scorpioides.</title>
        <authorList>
            <person name="Zeh D."/>
            <person name="Zeh J."/>
        </authorList>
    </citation>
    <scope>NUCLEOTIDE SEQUENCE [LARGE SCALE GENOMIC DNA]</scope>
    <source>
        <strain evidence="1">IN4F17</strain>
        <tissue evidence="1">Whole Body</tissue>
    </source>
</reference>
<dbReference type="EMBL" id="CP092883">
    <property type="protein sequence ID" value="UYV82217.1"/>
    <property type="molecule type" value="Genomic_DNA"/>
</dbReference>